<dbReference type="AlphaFoldDB" id="A0A409VFW2"/>
<gene>
    <name evidence="2" type="ORF">CVT24_011043</name>
</gene>
<protein>
    <recommendedName>
        <fullName evidence="1">DUF427 domain-containing protein</fullName>
    </recommendedName>
</protein>
<organism evidence="2 3">
    <name type="scientific">Panaeolus cyanescens</name>
    <dbReference type="NCBI Taxonomy" id="181874"/>
    <lineage>
        <taxon>Eukaryota</taxon>
        <taxon>Fungi</taxon>
        <taxon>Dikarya</taxon>
        <taxon>Basidiomycota</taxon>
        <taxon>Agaricomycotina</taxon>
        <taxon>Agaricomycetes</taxon>
        <taxon>Agaricomycetidae</taxon>
        <taxon>Agaricales</taxon>
        <taxon>Agaricineae</taxon>
        <taxon>Galeropsidaceae</taxon>
        <taxon>Panaeolus</taxon>
    </lineage>
</organism>
<dbReference type="InterPro" id="IPR007361">
    <property type="entry name" value="DUF427"/>
</dbReference>
<evidence type="ECO:0000259" key="1">
    <source>
        <dbReference type="Pfam" id="PF04248"/>
    </source>
</evidence>
<dbReference type="EMBL" id="NHTK01006073">
    <property type="protein sequence ID" value="PPQ65148.1"/>
    <property type="molecule type" value="Genomic_DNA"/>
</dbReference>
<reference evidence="2 3" key="1">
    <citation type="journal article" date="2018" name="Evol. Lett.">
        <title>Horizontal gene cluster transfer increased hallucinogenic mushroom diversity.</title>
        <authorList>
            <person name="Reynolds H.T."/>
            <person name="Vijayakumar V."/>
            <person name="Gluck-Thaler E."/>
            <person name="Korotkin H.B."/>
            <person name="Matheny P.B."/>
            <person name="Slot J.C."/>
        </authorList>
    </citation>
    <scope>NUCLEOTIDE SEQUENCE [LARGE SCALE GENOMIC DNA]</scope>
    <source>
        <strain evidence="2 3">2629</strain>
    </source>
</reference>
<dbReference type="Pfam" id="PF04248">
    <property type="entry name" value="NTP_transf_9"/>
    <property type="match status" value="1"/>
</dbReference>
<dbReference type="InParanoid" id="A0A409VFW2"/>
<proteinExistence type="predicted"/>
<dbReference type="OrthoDB" id="18996at2759"/>
<comment type="caution">
    <text evidence="2">The sequence shown here is derived from an EMBL/GenBank/DDBJ whole genome shotgun (WGS) entry which is preliminary data.</text>
</comment>
<feature type="domain" description="DUF427" evidence="1">
    <location>
        <begin position="2"/>
        <end position="89"/>
    </location>
</feature>
<dbReference type="InterPro" id="IPR038694">
    <property type="entry name" value="DUF427_sf"/>
</dbReference>
<dbReference type="PANTHER" id="PTHR34310:SF5">
    <property type="entry name" value="DUF427 DOMAIN PROTEIN (AFU_ORTHOLOGUE AFUA_3G02220)"/>
    <property type="match status" value="1"/>
</dbReference>
<dbReference type="PANTHER" id="PTHR34310">
    <property type="entry name" value="DUF427 DOMAIN PROTEIN (AFU_ORTHOLOGUE AFUA_3G02220)"/>
    <property type="match status" value="1"/>
</dbReference>
<keyword evidence="3" id="KW-1185">Reference proteome</keyword>
<dbReference type="Gene3D" id="2.170.150.40">
    <property type="entry name" value="Domain of unknown function (DUF427)"/>
    <property type="match status" value="1"/>
</dbReference>
<accession>A0A409VFW2</accession>
<name>A0A409VFW2_9AGAR</name>
<evidence type="ECO:0000313" key="2">
    <source>
        <dbReference type="EMBL" id="PPQ65148.1"/>
    </source>
</evidence>
<evidence type="ECO:0000313" key="3">
    <source>
        <dbReference type="Proteomes" id="UP000284842"/>
    </source>
</evidence>
<sequence>MIRVTIGGHLLAESDETKVVEGNHYFPATSVRMSLLTHSDTSSVCPWKGTAAYYDGVVDGNRIKDIAWYYPNVITERAKPIEGYVAFYKASMCAFISSDSCLTSNPEQGDHRRH</sequence>
<dbReference type="Proteomes" id="UP000284842">
    <property type="component" value="Unassembled WGS sequence"/>
</dbReference>